<dbReference type="PANTHER" id="PTHR31793:SF27">
    <property type="entry name" value="NOVEL THIOESTERASE SUPERFAMILY DOMAIN AND SAPOSIN A-TYPE DOMAIN CONTAINING PROTEIN (0610012H03RIK)"/>
    <property type="match status" value="1"/>
</dbReference>
<accession>A0ABN2QAX6</accession>
<dbReference type="InterPro" id="IPR029069">
    <property type="entry name" value="HotDog_dom_sf"/>
</dbReference>
<protein>
    <submittedName>
        <fullName evidence="3">Thioesterase family protein</fullName>
    </submittedName>
</protein>
<gene>
    <name evidence="3" type="ORF">GCM10009798_04800</name>
</gene>
<dbReference type="CDD" id="cd00586">
    <property type="entry name" value="4HBT"/>
    <property type="match status" value="1"/>
</dbReference>
<comment type="caution">
    <text evidence="3">The sequence shown here is derived from an EMBL/GenBank/DDBJ whole genome shotgun (WGS) entry which is preliminary data.</text>
</comment>
<name>A0ABN2QAX6_9ACTN</name>
<keyword evidence="2" id="KW-0378">Hydrolase</keyword>
<evidence type="ECO:0000256" key="1">
    <source>
        <dbReference type="ARBA" id="ARBA00005953"/>
    </source>
</evidence>
<dbReference type="InterPro" id="IPR050563">
    <property type="entry name" value="4-hydroxybenzoyl-CoA_TE"/>
</dbReference>
<dbReference type="EMBL" id="BAAAPB010000001">
    <property type="protein sequence ID" value="GAA1948654.1"/>
    <property type="molecule type" value="Genomic_DNA"/>
</dbReference>
<evidence type="ECO:0000313" key="4">
    <source>
        <dbReference type="Proteomes" id="UP001500571"/>
    </source>
</evidence>
<sequence>MLVTGTEGRAGRPAYGDYPHHAELTTRWMDNDVYGHVNNVTYYSYFDTVANAYLIEAGGLDIEHAPVIGLVVESGCSYHAPVAFPQRLRAGLRVDRLGTRAVTYGIAIFTADDDEAVAHGHFVHVFVDRETRTSTPIPDALRDALAAIQA</sequence>
<organism evidence="3 4">
    <name type="scientific">Nocardioides panacihumi</name>
    <dbReference type="NCBI Taxonomy" id="400774"/>
    <lineage>
        <taxon>Bacteria</taxon>
        <taxon>Bacillati</taxon>
        <taxon>Actinomycetota</taxon>
        <taxon>Actinomycetes</taxon>
        <taxon>Propionibacteriales</taxon>
        <taxon>Nocardioidaceae</taxon>
        <taxon>Nocardioides</taxon>
    </lineage>
</organism>
<dbReference type="SUPFAM" id="SSF54637">
    <property type="entry name" value="Thioesterase/thiol ester dehydrase-isomerase"/>
    <property type="match status" value="1"/>
</dbReference>
<evidence type="ECO:0000256" key="2">
    <source>
        <dbReference type="ARBA" id="ARBA00022801"/>
    </source>
</evidence>
<evidence type="ECO:0000313" key="3">
    <source>
        <dbReference type="EMBL" id="GAA1948654.1"/>
    </source>
</evidence>
<dbReference type="PANTHER" id="PTHR31793">
    <property type="entry name" value="4-HYDROXYBENZOYL-COA THIOESTERASE FAMILY MEMBER"/>
    <property type="match status" value="1"/>
</dbReference>
<comment type="similarity">
    <text evidence="1">Belongs to the 4-hydroxybenzoyl-CoA thioesterase family.</text>
</comment>
<reference evidence="3 4" key="1">
    <citation type="journal article" date="2019" name="Int. J. Syst. Evol. Microbiol.">
        <title>The Global Catalogue of Microorganisms (GCM) 10K type strain sequencing project: providing services to taxonomists for standard genome sequencing and annotation.</title>
        <authorList>
            <consortium name="The Broad Institute Genomics Platform"/>
            <consortium name="The Broad Institute Genome Sequencing Center for Infectious Disease"/>
            <person name="Wu L."/>
            <person name="Ma J."/>
        </authorList>
    </citation>
    <scope>NUCLEOTIDE SEQUENCE [LARGE SCALE GENOMIC DNA]</scope>
    <source>
        <strain evidence="3 4">JCM 15309</strain>
    </source>
</reference>
<proteinExistence type="inferred from homology"/>
<dbReference type="Gene3D" id="3.10.129.10">
    <property type="entry name" value="Hotdog Thioesterase"/>
    <property type="match status" value="1"/>
</dbReference>
<dbReference type="Proteomes" id="UP001500571">
    <property type="component" value="Unassembled WGS sequence"/>
</dbReference>
<keyword evidence="4" id="KW-1185">Reference proteome</keyword>
<dbReference type="Pfam" id="PF13279">
    <property type="entry name" value="4HBT_2"/>
    <property type="match status" value="1"/>
</dbReference>